<reference evidence="38 39" key="2">
    <citation type="submission" date="2017-04" db="EMBL/GenBank/DDBJ databases">
        <title>CpG methylation of centromeres and impact of large insertions on vertebrate speciation.</title>
        <authorList>
            <person name="Ichikawa K."/>
            <person name="Yoshimura J."/>
            <person name="Morishita S."/>
        </authorList>
    </citation>
    <scope>NUCLEOTIDE SEQUENCE</scope>
    <source>
        <strain evidence="38 39">HSOK</strain>
    </source>
</reference>
<evidence type="ECO:0000256" key="11">
    <source>
        <dbReference type="ARBA" id="ARBA00022674"/>
    </source>
</evidence>
<evidence type="ECO:0000256" key="18">
    <source>
        <dbReference type="ARBA" id="ARBA00029723"/>
    </source>
</evidence>
<feature type="active site" description="Charge relay system" evidence="32">
    <location>
        <position position="191"/>
    </location>
</feature>
<dbReference type="GO" id="GO:0008970">
    <property type="term" value="F:phospholipase A1 activity"/>
    <property type="evidence" value="ECO:0007669"/>
    <property type="project" value="UniProtKB-EC"/>
</dbReference>
<evidence type="ECO:0000256" key="2">
    <source>
        <dbReference type="ARBA" id="ARBA00001024"/>
    </source>
</evidence>
<dbReference type="CDD" id="cd00707">
    <property type="entry name" value="Pancreat_lipase_like"/>
    <property type="match status" value="1"/>
</dbReference>
<dbReference type="Proteomes" id="UP000265200">
    <property type="component" value="Chromosome 3"/>
</dbReference>
<evidence type="ECO:0000256" key="14">
    <source>
        <dbReference type="ARBA" id="ARBA00022850"/>
    </source>
</evidence>
<evidence type="ECO:0000256" key="29">
    <source>
        <dbReference type="ARBA" id="ARBA00048656"/>
    </source>
</evidence>
<dbReference type="SUPFAM" id="SSF53474">
    <property type="entry name" value="alpha/beta-Hydrolases"/>
    <property type="match status" value="1"/>
</dbReference>
<evidence type="ECO:0000256" key="34">
    <source>
        <dbReference type="PROSITE-ProRule" id="PRU00152"/>
    </source>
</evidence>
<feature type="domain" description="PLAT" evidence="37">
    <location>
        <begin position="349"/>
        <end position="482"/>
    </location>
</feature>
<evidence type="ECO:0000256" key="17">
    <source>
        <dbReference type="ARBA" id="ARBA00023180"/>
    </source>
</evidence>
<dbReference type="SUPFAM" id="SSF49723">
    <property type="entry name" value="Lipase/lipooxygenase domain (PLAT/LH2 domain)"/>
    <property type="match status" value="1"/>
</dbReference>
<dbReference type="GO" id="GO:0004622">
    <property type="term" value="F:phosphatidylcholine lysophospholipase activity"/>
    <property type="evidence" value="ECO:0007669"/>
    <property type="project" value="UniProtKB-EC"/>
</dbReference>
<dbReference type="InterPro" id="IPR036392">
    <property type="entry name" value="PLAT/LH2_dom_sf"/>
</dbReference>
<feature type="binding site" evidence="33">
    <location>
        <position position="210"/>
    </location>
    <ligand>
        <name>Ca(2+)</name>
        <dbReference type="ChEBI" id="CHEBI:29108"/>
    </ligand>
</feature>
<evidence type="ECO:0000256" key="26">
    <source>
        <dbReference type="ARBA" id="ARBA00048377"/>
    </source>
</evidence>
<evidence type="ECO:0000256" key="8">
    <source>
        <dbReference type="ARBA" id="ARBA00013279"/>
    </source>
</evidence>
<evidence type="ECO:0000313" key="38">
    <source>
        <dbReference type="Ensembl" id="ENSORLP00015005412.1"/>
    </source>
</evidence>
<reference evidence="38" key="3">
    <citation type="submission" date="2025-08" db="UniProtKB">
        <authorList>
            <consortium name="Ensembl"/>
        </authorList>
    </citation>
    <scope>IDENTIFICATION</scope>
    <source>
        <strain evidence="38">HSOK</strain>
    </source>
</reference>
<comment type="catalytic activity">
    <reaction evidence="22">
        <text>1,2-di-(9Z-octadecenoyl)-sn-glycero-3-phosphocholine + H2O = (9Z-octadecenoyl)-sn-glycero-3-phosphocholine + (9Z)-octadecenoate + H(+)</text>
        <dbReference type="Rhea" id="RHEA:38699"/>
        <dbReference type="ChEBI" id="CHEBI:15377"/>
        <dbReference type="ChEBI" id="CHEBI:15378"/>
        <dbReference type="ChEBI" id="CHEBI:30823"/>
        <dbReference type="ChEBI" id="CHEBI:74669"/>
        <dbReference type="ChEBI" id="CHEBI:76083"/>
    </reaction>
    <physiologicalReaction direction="left-to-right" evidence="22">
        <dbReference type="Rhea" id="RHEA:38700"/>
    </physiologicalReaction>
</comment>
<evidence type="ECO:0000256" key="36">
    <source>
        <dbReference type="SAM" id="SignalP"/>
    </source>
</evidence>
<comment type="subcellular location">
    <subcellularLocation>
        <location evidence="3">Secreted</location>
    </subcellularLocation>
</comment>
<feature type="chain" id="PRO_5018099504" description="Hepatic triacylglycerol lipase" evidence="36">
    <location>
        <begin position="20"/>
        <end position="496"/>
    </location>
</feature>
<dbReference type="FunFam" id="3.40.50.1820:FF:000101">
    <property type="entry name" value="Hepatic triacylglycerol lipase"/>
    <property type="match status" value="1"/>
</dbReference>
<dbReference type="Pfam" id="PF00151">
    <property type="entry name" value="Lipase"/>
    <property type="match status" value="1"/>
</dbReference>
<dbReference type="Pfam" id="PF01477">
    <property type="entry name" value="PLAT"/>
    <property type="match status" value="1"/>
</dbReference>
<keyword evidence="11" id="KW-0358">Heparin-binding</keyword>
<dbReference type="InterPro" id="IPR029058">
    <property type="entry name" value="AB_hydrolase_fold"/>
</dbReference>
<dbReference type="Ensembl" id="ENSORLT00015005974.1">
    <property type="protein sequence ID" value="ENSORLP00015005412.1"/>
    <property type="gene ID" value="ENSORLG00015006195.1"/>
</dbReference>
<evidence type="ECO:0000256" key="33">
    <source>
        <dbReference type="PIRSR" id="PIRSR000865-2"/>
    </source>
</evidence>
<evidence type="ECO:0000256" key="12">
    <source>
        <dbReference type="ARBA" id="ARBA00022729"/>
    </source>
</evidence>
<evidence type="ECO:0000256" key="1">
    <source>
        <dbReference type="ARBA" id="ARBA00000111"/>
    </source>
</evidence>
<comment type="catalytic activity">
    <reaction evidence="28">
        <text>1,2,3-tri-(9Z-octadecenoyl)-glycerol + H2O = di-(9Z)-octadecenoylglycerol + (9Z)-octadecenoate + H(+)</text>
        <dbReference type="Rhea" id="RHEA:38575"/>
        <dbReference type="ChEBI" id="CHEBI:15377"/>
        <dbReference type="ChEBI" id="CHEBI:15378"/>
        <dbReference type="ChEBI" id="CHEBI:30823"/>
        <dbReference type="ChEBI" id="CHEBI:53753"/>
        <dbReference type="ChEBI" id="CHEBI:75945"/>
    </reaction>
    <physiologicalReaction direction="left-to-right" evidence="28">
        <dbReference type="Rhea" id="RHEA:38576"/>
    </physiologicalReaction>
</comment>
<keyword evidence="14" id="KW-0345">HDL</keyword>
<feature type="active site" description="Nucleophile" evidence="32">
    <location>
        <position position="165"/>
    </location>
</feature>
<comment type="catalytic activity">
    <reaction evidence="26">
        <text>1,2,3-tributanoylglycerol + H2O = dibutanoylglycerol + butanoate + H(+)</text>
        <dbReference type="Rhea" id="RHEA:40475"/>
        <dbReference type="ChEBI" id="CHEBI:15377"/>
        <dbReference type="ChEBI" id="CHEBI:15378"/>
        <dbReference type="ChEBI" id="CHEBI:17968"/>
        <dbReference type="ChEBI" id="CHEBI:35020"/>
        <dbReference type="ChEBI" id="CHEBI:76478"/>
    </reaction>
    <physiologicalReaction direction="left-to-right" evidence="26">
        <dbReference type="Rhea" id="RHEA:40476"/>
    </physiologicalReaction>
</comment>
<reference evidence="38" key="4">
    <citation type="submission" date="2025-09" db="UniProtKB">
        <authorList>
            <consortium name="Ensembl"/>
        </authorList>
    </citation>
    <scope>IDENTIFICATION</scope>
    <source>
        <strain evidence="38">HSOK</strain>
    </source>
</reference>
<organism evidence="38 39">
    <name type="scientific">Oryzias latipes</name>
    <name type="common">Japanese rice fish</name>
    <name type="synonym">Japanese killifish</name>
    <dbReference type="NCBI Taxonomy" id="8090"/>
    <lineage>
        <taxon>Eukaryota</taxon>
        <taxon>Metazoa</taxon>
        <taxon>Chordata</taxon>
        <taxon>Craniata</taxon>
        <taxon>Vertebrata</taxon>
        <taxon>Euteleostomi</taxon>
        <taxon>Actinopterygii</taxon>
        <taxon>Neopterygii</taxon>
        <taxon>Teleostei</taxon>
        <taxon>Neoteleostei</taxon>
        <taxon>Acanthomorphata</taxon>
        <taxon>Ovalentaria</taxon>
        <taxon>Atherinomorphae</taxon>
        <taxon>Beloniformes</taxon>
        <taxon>Adrianichthyidae</taxon>
        <taxon>Oryziinae</taxon>
        <taxon>Oryzias</taxon>
    </lineage>
</organism>
<evidence type="ECO:0000256" key="23">
    <source>
        <dbReference type="ARBA" id="ARBA00047668"/>
    </source>
</evidence>
<proteinExistence type="inferred from homology"/>
<keyword evidence="33" id="KW-0479">Metal-binding</keyword>
<dbReference type="GO" id="GO:0004806">
    <property type="term" value="F:triacylglycerol lipase activity"/>
    <property type="evidence" value="ECO:0007669"/>
    <property type="project" value="UniProtKB-EC"/>
</dbReference>
<comment type="catalytic activity">
    <reaction evidence="27">
        <text>1,2-di-(9Z-octadecenoyl)-sn-glycerol + H2O = 2-(9Z-octadecenoyl)-glycerol + (9Z)-octadecenoate + H(+)</text>
        <dbReference type="Rhea" id="RHEA:38511"/>
        <dbReference type="ChEBI" id="CHEBI:15377"/>
        <dbReference type="ChEBI" id="CHEBI:15378"/>
        <dbReference type="ChEBI" id="CHEBI:30823"/>
        <dbReference type="ChEBI" id="CHEBI:52333"/>
        <dbReference type="ChEBI" id="CHEBI:73990"/>
    </reaction>
    <physiologicalReaction direction="left-to-right" evidence="27">
        <dbReference type="Rhea" id="RHEA:38512"/>
    </physiologicalReaction>
</comment>
<comment type="catalytic activity">
    <reaction evidence="1">
        <text>a 1,2-diacyl-sn-glycero-3-phosphocholine + H2O = a 2-acyl-sn-glycero-3-phosphocholine + a fatty acid + H(+)</text>
        <dbReference type="Rhea" id="RHEA:18689"/>
        <dbReference type="ChEBI" id="CHEBI:15377"/>
        <dbReference type="ChEBI" id="CHEBI:15378"/>
        <dbReference type="ChEBI" id="CHEBI:28868"/>
        <dbReference type="ChEBI" id="CHEBI:57643"/>
        <dbReference type="ChEBI" id="CHEBI:57875"/>
        <dbReference type="EC" id="3.1.1.32"/>
    </reaction>
</comment>
<feature type="active site" description="Charge relay system" evidence="32">
    <location>
        <position position="276"/>
    </location>
</feature>
<evidence type="ECO:0000256" key="16">
    <source>
        <dbReference type="ARBA" id="ARBA00023098"/>
    </source>
</evidence>
<dbReference type="PRINTS" id="PR00824">
    <property type="entry name" value="HEPLIPASE"/>
</dbReference>
<evidence type="ECO:0000256" key="31">
    <source>
        <dbReference type="ARBA" id="ARBA00049531"/>
    </source>
</evidence>
<dbReference type="AlphaFoldDB" id="A0A3P9HCB3"/>
<dbReference type="PANTHER" id="PTHR11610">
    <property type="entry name" value="LIPASE"/>
    <property type="match status" value="1"/>
</dbReference>
<dbReference type="PANTHER" id="PTHR11610:SF2">
    <property type="entry name" value="HEPATIC TRIACYLGLYCEROL LIPASE"/>
    <property type="match status" value="1"/>
</dbReference>
<dbReference type="GO" id="GO:0046872">
    <property type="term" value="F:metal ion binding"/>
    <property type="evidence" value="ECO:0007669"/>
    <property type="project" value="UniProtKB-KW"/>
</dbReference>
<accession>A0A3P9HCB3</accession>
<dbReference type="InterPro" id="IPR000734">
    <property type="entry name" value="TAG_lipase"/>
</dbReference>
<dbReference type="InterPro" id="IPR013818">
    <property type="entry name" value="Lipase"/>
</dbReference>
<name>A0A3P9HCB3_ORYLA</name>
<evidence type="ECO:0000259" key="37">
    <source>
        <dbReference type="PROSITE" id="PS50095"/>
    </source>
</evidence>
<evidence type="ECO:0000256" key="15">
    <source>
        <dbReference type="ARBA" id="ARBA00022963"/>
    </source>
</evidence>
<dbReference type="PROSITE" id="PS50095">
    <property type="entry name" value="PLAT"/>
    <property type="match status" value="1"/>
</dbReference>
<evidence type="ECO:0000256" key="35">
    <source>
        <dbReference type="RuleBase" id="RU004262"/>
    </source>
</evidence>
<dbReference type="PIRSF" id="PIRSF000865">
    <property type="entry name" value="Lipoprotein_lipase_LIPH"/>
    <property type="match status" value="1"/>
</dbReference>
<comment type="catalytic activity">
    <reaction evidence="31">
        <text>a 1-acyl-sn-glycero-3-phosphocholine + H2O = sn-glycerol 3-phosphocholine + a fatty acid + H(+)</text>
        <dbReference type="Rhea" id="RHEA:15177"/>
        <dbReference type="ChEBI" id="CHEBI:15377"/>
        <dbReference type="ChEBI" id="CHEBI:15378"/>
        <dbReference type="ChEBI" id="CHEBI:16870"/>
        <dbReference type="ChEBI" id="CHEBI:28868"/>
        <dbReference type="ChEBI" id="CHEBI:58168"/>
        <dbReference type="EC" id="3.1.1.5"/>
    </reaction>
</comment>
<keyword evidence="15" id="KW-0442">Lipid degradation</keyword>
<dbReference type="EC" id="3.1.1.3" evidence="8"/>
<comment type="caution">
    <text evidence="34">Lacks conserved residue(s) required for the propagation of feature annotation.</text>
</comment>
<comment type="catalytic activity">
    <reaction evidence="2">
        <text>a triacylglycerol + H2O = a diacylglycerol + a fatty acid + H(+)</text>
        <dbReference type="Rhea" id="RHEA:12044"/>
        <dbReference type="ChEBI" id="CHEBI:15377"/>
        <dbReference type="ChEBI" id="CHEBI:15378"/>
        <dbReference type="ChEBI" id="CHEBI:17855"/>
        <dbReference type="ChEBI" id="CHEBI:18035"/>
        <dbReference type="ChEBI" id="CHEBI:28868"/>
        <dbReference type="EC" id="3.1.1.3"/>
    </reaction>
</comment>
<dbReference type="GO" id="GO:0034364">
    <property type="term" value="C:high-density lipoprotein particle"/>
    <property type="evidence" value="ECO:0007669"/>
    <property type="project" value="UniProtKB-KW"/>
</dbReference>
<dbReference type="GO" id="GO:0008201">
    <property type="term" value="F:heparin binding"/>
    <property type="evidence" value="ECO:0007669"/>
    <property type="project" value="UniProtKB-KW"/>
</dbReference>
<sequence length="496" mass="56350">MSLLKTLCFLLLTCPLIDGRKTREGRVGKAGTEERTILKVKEPYFSNSVFRLFLGGEDTCTLDPLQLHTLTSCGFNSSNPLIIITHGWSMDGVMESWILRLAKALKSSRLDINVVITDWLSLAHQHYPRAVKSTRTVGKDIAHLLQTLQEDYRFPVRKAHLIGYSLGAHISGFAGSYLGGSEKIGRITGLDPAGPLFEGISATDRLSPDDAEFVDAIHTFTRERLGFSVGIKQAVAHYDFYPNGGDFQPGCDLQNLYDHISEHGLHGFKQTVKCAHERSVHLFIDSLLNKDKQSMAYRCSDNSAFVKGICLDCRKNRCNTLGYDIKKVRTGRTKKLYLQTGSRMPFKLFHYQFRIQFVNQMEMVEPFITISLTGTKEESGDLTIPFKEKISGNSTFTFLITLDKDLGELMLLKFYWESSAVWRNMWSQLQTIFTWSNQVEKPQLTLGKIGVKAGETQQRTSFCAMENDGRRIEEGQEKMFVRCKENTTRKHRRSYN</sequence>
<evidence type="ECO:0000313" key="39">
    <source>
        <dbReference type="Proteomes" id="UP000265200"/>
    </source>
</evidence>
<dbReference type="FunFam" id="2.60.60.20:FF:000010">
    <property type="entry name" value="hepatic triacylglycerol lipase"/>
    <property type="match status" value="1"/>
</dbReference>
<comment type="subunit">
    <text evidence="5">Homodimer.</text>
</comment>
<evidence type="ECO:0000256" key="27">
    <source>
        <dbReference type="ARBA" id="ARBA00048382"/>
    </source>
</evidence>
<keyword evidence="10" id="KW-0964">Secreted</keyword>
<evidence type="ECO:0000256" key="13">
    <source>
        <dbReference type="ARBA" id="ARBA00022801"/>
    </source>
</evidence>
<evidence type="ECO:0000256" key="22">
    <source>
        <dbReference type="ARBA" id="ARBA00047643"/>
    </source>
</evidence>
<reference key="1">
    <citation type="journal article" date="2007" name="Nature">
        <title>The medaka draft genome and insights into vertebrate genome evolution.</title>
        <authorList>
            <person name="Kasahara M."/>
            <person name="Naruse K."/>
            <person name="Sasaki S."/>
            <person name="Nakatani Y."/>
            <person name="Qu W."/>
            <person name="Ahsan B."/>
            <person name="Yamada T."/>
            <person name="Nagayasu Y."/>
            <person name="Doi K."/>
            <person name="Kasai Y."/>
            <person name="Jindo T."/>
            <person name="Kobayashi D."/>
            <person name="Shimada A."/>
            <person name="Toyoda A."/>
            <person name="Kuroki Y."/>
            <person name="Fujiyama A."/>
            <person name="Sasaki T."/>
            <person name="Shimizu A."/>
            <person name="Asakawa S."/>
            <person name="Shimizu N."/>
            <person name="Hashimoto S."/>
            <person name="Yang J."/>
            <person name="Lee Y."/>
            <person name="Matsushima K."/>
            <person name="Sugano S."/>
            <person name="Sakaizumi M."/>
            <person name="Narita T."/>
            <person name="Ohishi K."/>
            <person name="Haga S."/>
            <person name="Ohta F."/>
            <person name="Nomoto H."/>
            <person name="Nogata K."/>
            <person name="Morishita T."/>
            <person name="Endo T."/>
            <person name="Shin-I T."/>
            <person name="Takeda H."/>
            <person name="Morishita S."/>
            <person name="Kohara Y."/>
        </authorList>
    </citation>
    <scope>NUCLEOTIDE SEQUENCE [LARGE SCALE GENOMIC DNA]</scope>
    <source>
        <strain>Hd-rR</strain>
    </source>
</reference>
<keyword evidence="33" id="KW-0106">Calcium</keyword>
<evidence type="ECO:0000256" key="9">
    <source>
        <dbReference type="ARBA" id="ARBA00019624"/>
    </source>
</evidence>
<evidence type="ECO:0000256" key="25">
    <source>
        <dbReference type="ARBA" id="ARBA00048284"/>
    </source>
</evidence>
<comment type="similarity">
    <text evidence="4 35">Belongs to the AB hydrolase superfamily. Lipase family.</text>
</comment>
<dbReference type="Gene3D" id="3.40.50.1820">
    <property type="entry name" value="alpha/beta hydrolase"/>
    <property type="match status" value="1"/>
</dbReference>
<keyword evidence="17" id="KW-0325">Glycoprotein</keyword>
<evidence type="ECO:0000256" key="32">
    <source>
        <dbReference type="PIRSR" id="PIRSR000865-1"/>
    </source>
</evidence>
<evidence type="ECO:0000256" key="24">
    <source>
        <dbReference type="ARBA" id="ARBA00047699"/>
    </source>
</evidence>
<dbReference type="SMART" id="SM00308">
    <property type="entry name" value="LH2"/>
    <property type="match status" value="1"/>
</dbReference>
<evidence type="ECO:0000256" key="6">
    <source>
        <dbReference type="ARBA" id="ARBA00013179"/>
    </source>
</evidence>
<feature type="signal peptide" evidence="36">
    <location>
        <begin position="1"/>
        <end position="19"/>
    </location>
</feature>
<dbReference type="EC" id="3.1.1.32" evidence="6"/>
<comment type="catalytic activity">
    <reaction evidence="29">
        <text>1-hexadecanoyl-sn-glycero-3-phosphocholine + H2O = sn-glycerol 3-phosphocholine + hexadecanoate + H(+)</text>
        <dbReference type="Rhea" id="RHEA:40435"/>
        <dbReference type="ChEBI" id="CHEBI:7896"/>
        <dbReference type="ChEBI" id="CHEBI:15377"/>
        <dbReference type="ChEBI" id="CHEBI:15378"/>
        <dbReference type="ChEBI" id="CHEBI:16870"/>
        <dbReference type="ChEBI" id="CHEBI:72998"/>
    </reaction>
    <physiologicalReaction direction="left-to-right" evidence="29">
        <dbReference type="Rhea" id="RHEA:40436"/>
    </physiologicalReaction>
</comment>
<keyword evidence="12 36" id="KW-0732">Signal</keyword>
<evidence type="ECO:0000256" key="7">
    <source>
        <dbReference type="ARBA" id="ARBA00013274"/>
    </source>
</evidence>
<evidence type="ECO:0000256" key="30">
    <source>
        <dbReference type="ARBA" id="ARBA00049452"/>
    </source>
</evidence>
<feature type="binding site" evidence="33">
    <location>
        <position position="205"/>
    </location>
    <ligand>
        <name>Ca(2+)</name>
        <dbReference type="ChEBI" id="CHEBI:29108"/>
    </ligand>
</feature>
<evidence type="ECO:0000256" key="28">
    <source>
        <dbReference type="ARBA" id="ARBA00048386"/>
    </source>
</evidence>
<evidence type="ECO:0000256" key="19">
    <source>
        <dbReference type="ARBA" id="ARBA00030539"/>
    </source>
</evidence>
<dbReference type="GO" id="GO:0016042">
    <property type="term" value="P:lipid catabolic process"/>
    <property type="evidence" value="ECO:0007669"/>
    <property type="project" value="UniProtKB-KW"/>
</dbReference>
<comment type="catalytic activity">
    <reaction evidence="24">
        <text>1,3-di-(9Z-octadecenoyl)-glycerol + H2O = 3-(9Z-octadecenoyl)-sn-glycerol + (9Z)-octadecenoate + H(+)</text>
        <dbReference type="Rhea" id="RHEA:38651"/>
        <dbReference type="ChEBI" id="CHEBI:15377"/>
        <dbReference type="ChEBI" id="CHEBI:15378"/>
        <dbReference type="ChEBI" id="CHEBI:30823"/>
        <dbReference type="ChEBI" id="CHEBI:75735"/>
        <dbReference type="ChEBI" id="CHEBI:75938"/>
    </reaction>
    <physiologicalReaction direction="left-to-right" evidence="24">
        <dbReference type="Rhea" id="RHEA:38652"/>
    </physiologicalReaction>
</comment>
<dbReference type="EC" id="3.1.1.5" evidence="7"/>
<evidence type="ECO:0000256" key="4">
    <source>
        <dbReference type="ARBA" id="ARBA00010701"/>
    </source>
</evidence>
<protein>
    <recommendedName>
        <fullName evidence="9">Hepatic triacylglycerol lipase</fullName>
        <ecNumber evidence="8">3.1.1.3</ecNumber>
        <ecNumber evidence="6">3.1.1.32</ecNumber>
        <ecNumber evidence="7">3.1.1.5</ecNumber>
    </recommendedName>
    <alternativeName>
        <fullName evidence="19">Lipase member C</fullName>
    </alternativeName>
    <alternativeName>
        <fullName evidence="18">Lysophospholipase</fullName>
    </alternativeName>
    <alternativeName>
        <fullName evidence="20">Phospholipase A1</fullName>
    </alternativeName>
</protein>
<dbReference type="InterPro" id="IPR016272">
    <property type="entry name" value="Lipase_LIPH"/>
</dbReference>
<dbReference type="InterPro" id="IPR001024">
    <property type="entry name" value="PLAT/LH2_dom"/>
</dbReference>
<evidence type="ECO:0000256" key="21">
    <source>
        <dbReference type="ARBA" id="ARBA00045615"/>
    </source>
</evidence>
<keyword evidence="13" id="KW-0378">Hydrolase</keyword>
<comment type="catalytic activity">
    <reaction evidence="23">
        <text>1,2-dihexadecanoyl-sn-glycero-3-phosphocholine + H2O = hexadecanoyl-sn-glycero-3-phosphocholine + hexadecanoate + H(+)</text>
        <dbReference type="Rhea" id="RHEA:41384"/>
        <dbReference type="ChEBI" id="CHEBI:7896"/>
        <dbReference type="ChEBI" id="CHEBI:15377"/>
        <dbReference type="ChEBI" id="CHEBI:15378"/>
        <dbReference type="ChEBI" id="CHEBI:64563"/>
        <dbReference type="ChEBI" id="CHEBI:72999"/>
    </reaction>
    <physiologicalReaction direction="left-to-right" evidence="23">
        <dbReference type="Rhea" id="RHEA:41385"/>
    </physiologicalReaction>
</comment>
<dbReference type="InterPro" id="IPR002333">
    <property type="entry name" value="Lipase_hep"/>
</dbReference>
<evidence type="ECO:0000256" key="3">
    <source>
        <dbReference type="ARBA" id="ARBA00004613"/>
    </source>
</evidence>
<comment type="function">
    <text evidence="21">Catalyzes the hydrolysis of triglycerides and phospholipids present in circulating plasma lipoproteins, including chylomicrons, intermediate density lipoproteins (IDL), low density lipoproteins (LDL) of large size and high density lipoproteins (HDL), releasing free fatty acids (FFA) and smaller lipoprotein particles. Also exhibits lysophospholipase activity. Can hydrolyze both neutral lipid and phospholipid substrates but shows a greater binding affinity for neutral lipid substrates than phospholipid substrates. In native LDL, preferentially hydrolyzes the phosphatidylcholine species containing polyunsaturated fatty acids at sn-2 position.</text>
</comment>
<evidence type="ECO:0000256" key="20">
    <source>
        <dbReference type="ARBA" id="ARBA00031180"/>
    </source>
</evidence>
<keyword evidence="16" id="KW-0443">Lipid metabolism</keyword>
<comment type="catalytic activity">
    <reaction evidence="25">
        <text>1-(9Z-octadecenoyl)-sn-glycero-3-phospho-L-serine + H2O = sn-glycero-3-phospho-L-serine + (9Z)-octadecenoate + H(+)</text>
        <dbReference type="Rhea" id="RHEA:40499"/>
        <dbReference type="ChEBI" id="CHEBI:15377"/>
        <dbReference type="ChEBI" id="CHEBI:15378"/>
        <dbReference type="ChEBI" id="CHEBI:30823"/>
        <dbReference type="ChEBI" id="CHEBI:64765"/>
        <dbReference type="ChEBI" id="CHEBI:74617"/>
    </reaction>
    <physiologicalReaction direction="left-to-right" evidence="25">
        <dbReference type="Rhea" id="RHEA:40500"/>
    </physiologicalReaction>
</comment>
<evidence type="ECO:0000256" key="5">
    <source>
        <dbReference type="ARBA" id="ARBA00011738"/>
    </source>
</evidence>
<dbReference type="Gene3D" id="2.60.60.20">
    <property type="entry name" value="PLAT/LH2 domain"/>
    <property type="match status" value="1"/>
</dbReference>
<dbReference type="InterPro" id="IPR033906">
    <property type="entry name" value="Lipase_N"/>
</dbReference>
<evidence type="ECO:0000256" key="10">
    <source>
        <dbReference type="ARBA" id="ARBA00022525"/>
    </source>
</evidence>
<dbReference type="PRINTS" id="PR00821">
    <property type="entry name" value="TAGLIPASE"/>
</dbReference>
<comment type="catalytic activity">
    <reaction evidence="30">
        <text>1,2,3-tri-(9Z-octadecenoyl)-glycerol + H2O = 2,3-di-(9Z)-octadecenoyl-sn-glycerol + (9Z)-octadecenoate + H(+)</text>
        <dbReference type="Rhea" id="RHEA:38391"/>
        <dbReference type="ChEBI" id="CHEBI:15377"/>
        <dbReference type="ChEBI" id="CHEBI:15378"/>
        <dbReference type="ChEBI" id="CHEBI:30823"/>
        <dbReference type="ChEBI" id="CHEBI:53753"/>
        <dbReference type="ChEBI" id="CHEBI:75824"/>
    </reaction>
    <physiologicalReaction direction="left-to-right" evidence="30">
        <dbReference type="Rhea" id="RHEA:38392"/>
    </physiologicalReaction>
</comment>